<dbReference type="SUPFAM" id="SSF51735">
    <property type="entry name" value="NAD(P)-binding Rossmann-fold domains"/>
    <property type="match status" value="1"/>
</dbReference>
<gene>
    <name evidence="7" type="ORF">A3G52_02260</name>
</gene>
<dbReference type="EMBL" id="MHSK01000003">
    <property type="protein sequence ID" value="OHA42916.1"/>
    <property type="molecule type" value="Genomic_DNA"/>
</dbReference>
<evidence type="ECO:0000259" key="6">
    <source>
        <dbReference type="Pfam" id="PF02826"/>
    </source>
</evidence>
<sequence length="307" mass="34011">MKYKALISAPYFQPIAQKYQERFEKEGIEMVIPKVNERLSELELLSLVGDIDAILCGDDRITRKVIESAPKLKVISKWGTGIDSIDQEAAKEHGIPVRNTLNAFSVPVADSVLGYILCFARDIINLDRKMREGIWMKKLTITLSECTLGIIGLGNVGNQVLKRAQAFGMKVIANDIKDMAFDIMVPLDKLLKEADFVSVNCDLNPTSLHLINETTLAMMKPTAYLINAARGPIVDEKALINALQKGAIAGAALDVYEEEPLPLNSPLRKMENVILSPHNTNGSPRAWEYVHENTVNNLIEVLKSGNK</sequence>
<evidence type="ECO:0000256" key="3">
    <source>
        <dbReference type="ARBA" id="ARBA00023027"/>
    </source>
</evidence>
<evidence type="ECO:0000313" key="7">
    <source>
        <dbReference type="EMBL" id="OHA42916.1"/>
    </source>
</evidence>
<dbReference type="CDD" id="cd12172">
    <property type="entry name" value="PGDH_like_2"/>
    <property type="match status" value="1"/>
</dbReference>
<organism evidence="7 8">
    <name type="scientific">Candidatus Taylorbacteria bacterium RIFCSPLOWO2_12_FULL_43_20</name>
    <dbReference type="NCBI Taxonomy" id="1802332"/>
    <lineage>
        <taxon>Bacteria</taxon>
        <taxon>Candidatus Tayloriibacteriota</taxon>
    </lineage>
</organism>
<reference evidence="7 8" key="1">
    <citation type="journal article" date="2016" name="Nat. Commun.">
        <title>Thousands of microbial genomes shed light on interconnected biogeochemical processes in an aquifer system.</title>
        <authorList>
            <person name="Anantharaman K."/>
            <person name="Brown C.T."/>
            <person name="Hug L.A."/>
            <person name="Sharon I."/>
            <person name="Castelle C.J."/>
            <person name="Probst A.J."/>
            <person name="Thomas B.C."/>
            <person name="Singh A."/>
            <person name="Wilkins M.J."/>
            <person name="Karaoz U."/>
            <person name="Brodie E.L."/>
            <person name="Williams K.H."/>
            <person name="Hubbard S.S."/>
            <person name="Banfield J.F."/>
        </authorList>
    </citation>
    <scope>NUCLEOTIDE SEQUENCE [LARGE SCALE GENOMIC DNA]</scope>
</reference>
<dbReference type="InterPro" id="IPR050857">
    <property type="entry name" value="D-2-hydroxyacid_DH"/>
</dbReference>
<dbReference type="PANTHER" id="PTHR42789">
    <property type="entry name" value="D-ISOMER SPECIFIC 2-HYDROXYACID DEHYDROGENASE FAMILY PROTEIN (AFU_ORTHOLOGUE AFUA_6G10090)"/>
    <property type="match status" value="1"/>
</dbReference>
<dbReference type="InterPro" id="IPR029753">
    <property type="entry name" value="D-isomer_DH_CS"/>
</dbReference>
<dbReference type="Pfam" id="PF02826">
    <property type="entry name" value="2-Hacid_dh_C"/>
    <property type="match status" value="1"/>
</dbReference>
<evidence type="ECO:0000313" key="8">
    <source>
        <dbReference type="Proteomes" id="UP000177269"/>
    </source>
</evidence>
<dbReference type="FunFam" id="3.40.50.720:FF:000203">
    <property type="entry name" value="D-3-phosphoglycerate dehydrogenase (SerA)"/>
    <property type="match status" value="1"/>
</dbReference>
<dbReference type="PANTHER" id="PTHR42789:SF1">
    <property type="entry name" value="D-ISOMER SPECIFIC 2-HYDROXYACID DEHYDROGENASE FAMILY PROTEIN (AFU_ORTHOLOGUE AFUA_6G10090)"/>
    <property type="match status" value="1"/>
</dbReference>
<dbReference type="InterPro" id="IPR006139">
    <property type="entry name" value="D-isomer_2_OHA_DH_cat_dom"/>
</dbReference>
<feature type="domain" description="D-isomer specific 2-hydroxyacid dehydrogenase NAD-binding" evidence="6">
    <location>
        <begin position="114"/>
        <end position="279"/>
    </location>
</feature>
<dbReference type="Gene3D" id="3.40.50.720">
    <property type="entry name" value="NAD(P)-binding Rossmann-like Domain"/>
    <property type="match status" value="2"/>
</dbReference>
<keyword evidence="3" id="KW-0520">NAD</keyword>
<evidence type="ECO:0000256" key="1">
    <source>
        <dbReference type="ARBA" id="ARBA00005854"/>
    </source>
</evidence>
<dbReference type="GO" id="GO:0016616">
    <property type="term" value="F:oxidoreductase activity, acting on the CH-OH group of donors, NAD or NADP as acceptor"/>
    <property type="evidence" value="ECO:0007669"/>
    <property type="project" value="InterPro"/>
</dbReference>
<evidence type="ECO:0000256" key="2">
    <source>
        <dbReference type="ARBA" id="ARBA00023002"/>
    </source>
</evidence>
<dbReference type="InterPro" id="IPR036291">
    <property type="entry name" value="NAD(P)-bd_dom_sf"/>
</dbReference>
<dbReference type="PROSITE" id="PS00671">
    <property type="entry name" value="D_2_HYDROXYACID_DH_3"/>
    <property type="match status" value="1"/>
</dbReference>
<dbReference type="GO" id="GO:0051287">
    <property type="term" value="F:NAD binding"/>
    <property type="evidence" value="ECO:0007669"/>
    <property type="project" value="InterPro"/>
</dbReference>
<protein>
    <recommendedName>
        <fullName evidence="9">Dihydrofolate reductase</fullName>
    </recommendedName>
</protein>
<evidence type="ECO:0000256" key="4">
    <source>
        <dbReference type="RuleBase" id="RU003719"/>
    </source>
</evidence>
<dbReference type="Pfam" id="PF00389">
    <property type="entry name" value="2-Hacid_dh"/>
    <property type="match status" value="1"/>
</dbReference>
<dbReference type="AlphaFoldDB" id="A0A1G2P3K5"/>
<keyword evidence="2 4" id="KW-0560">Oxidoreductase</keyword>
<dbReference type="Proteomes" id="UP000177269">
    <property type="component" value="Unassembled WGS sequence"/>
</dbReference>
<proteinExistence type="inferred from homology"/>
<name>A0A1G2P3K5_9BACT</name>
<comment type="caution">
    <text evidence="7">The sequence shown here is derived from an EMBL/GenBank/DDBJ whole genome shotgun (WGS) entry which is preliminary data.</text>
</comment>
<feature type="domain" description="D-isomer specific 2-hydroxyacid dehydrogenase catalytic" evidence="5">
    <location>
        <begin position="12"/>
        <end position="304"/>
    </location>
</feature>
<dbReference type="SUPFAM" id="SSF52283">
    <property type="entry name" value="Formate/glycerate dehydrogenase catalytic domain-like"/>
    <property type="match status" value="1"/>
</dbReference>
<accession>A0A1G2P3K5</accession>
<comment type="similarity">
    <text evidence="1 4">Belongs to the D-isomer specific 2-hydroxyacid dehydrogenase family.</text>
</comment>
<evidence type="ECO:0008006" key="9">
    <source>
        <dbReference type="Google" id="ProtNLM"/>
    </source>
</evidence>
<evidence type="ECO:0000259" key="5">
    <source>
        <dbReference type="Pfam" id="PF00389"/>
    </source>
</evidence>
<dbReference type="InterPro" id="IPR006140">
    <property type="entry name" value="D-isomer_DH_NAD-bd"/>
</dbReference>